<feature type="transmembrane region" description="Helical" evidence="6">
    <location>
        <begin position="393"/>
        <end position="412"/>
    </location>
</feature>
<dbReference type="AlphaFoldDB" id="A0A5C3F8C3"/>
<dbReference type="Proteomes" id="UP000323386">
    <property type="component" value="Unassembled WGS sequence"/>
</dbReference>
<keyword evidence="9" id="KW-1185">Reference proteome</keyword>
<sequence length="618" mass="66907">MTPDLSNHDRLDSDPIPASGTPTPSGTGTPGGTRPGGPQLKFSETMDTQRSKGASLAWNDTAHTDDNDRLSTATTVVERQTDKEQGLAGLLGGNADENDPFLVEFEYNDAQDPNNFASWRKWQITFVTLFLELWANVISSSYAFGASDIAAELGIGNVAARIPAAVYLFGFALGPVVLAPASEDYGRYPVIGGSFLLVALCQIPCGVGSHLSLLIVFRFLAGFFAAATFNSIGTISDMWNPDEQGWAVNCFAVFAEVGAALGPVFSGYLVLNLGWRWIFGVNGIVAGFLLVPFLLFVPETRQGVLLASRAKRLRESTGDDRYYAMHEKIRSQHTASALFREMVARPIVMLFTEPIVASFAVFDGVNYAVIYIFLEAYPLVFADYGFNQGEQGLAFIGIIVGFLIGFALYAVQEKWYARAGRRRSSGEPSPEDRILWGLPGGVLFPVSLLFFAWTSFPPVPWIVPVIAGAIFGISSHILFLVVSDYTVASYSCFAASAVAAQSLLRELLSGSVTLTTEIMYHNLGYKWASSLLGFVGIPLACIPFVLYYYGPTIRARSSFAEEIALAEQEARLRNDRSRLRAEAKARQLEAAPAGGDDGKQEKTPATVPNDTAATDSAA</sequence>
<dbReference type="InterPro" id="IPR011701">
    <property type="entry name" value="MFS"/>
</dbReference>
<dbReference type="InterPro" id="IPR020846">
    <property type="entry name" value="MFS_dom"/>
</dbReference>
<dbReference type="Pfam" id="PF07690">
    <property type="entry name" value="MFS_1"/>
    <property type="match status" value="1"/>
</dbReference>
<evidence type="ECO:0000256" key="5">
    <source>
        <dbReference type="SAM" id="MobiDB-lite"/>
    </source>
</evidence>
<feature type="transmembrane region" description="Helical" evidence="6">
    <location>
        <begin position="215"/>
        <end position="235"/>
    </location>
</feature>
<keyword evidence="4 6" id="KW-0472">Membrane</keyword>
<dbReference type="EMBL" id="OOIP01000022">
    <property type="protein sequence ID" value="SPO40703.1"/>
    <property type="molecule type" value="Genomic_DNA"/>
</dbReference>
<dbReference type="PANTHER" id="PTHR23502">
    <property type="entry name" value="MAJOR FACILITATOR SUPERFAMILY"/>
    <property type="match status" value="1"/>
</dbReference>
<evidence type="ECO:0000259" key="7">
    <source>
        <dbReference type="PROSITE" id="PS50850"/>
    </source>
</evidence>
<dbReference type="PROSITE" id="PS50850">
    <property type="entry name" value="MFS"/>
    <property type="match status" value="1"/>
</dbReference>
<reference evidence="8 9" key="1">
    <citation type="submission" date="2018-03" db="EMBL/GenBank/DDBJ databases">
        <authorList>
            <person name="Guldener U."/>
        </authorList>
    </citation>
    <scope>NUCLEOTIDE SEQUENCE [LARGE SCALE GENOMIC DNA]</scope>
    <source>
        <strain evidence="8 9">DAOM196992</strain>
    </source>
</reference>
<dbReference type="GO" id="GO:0005886">
    <property type="term" value="C:plasma membrane"/>
    <property type="evidence" value="ECO:0007669"/>
    <property type="project" value="TreeGrafter"/>
</dbReference>
<dbReference type="InterPro" id="IPR036259">
    <property type="entry name" value="MFS_trans_sf"/>
</dbReference>
<evidence type="ECO:0000313" key="9">
    <source>
        <dbReference type="Proteomes" id="UP000323386"/>
    </source>
</evidence>
<gene>
    <name evidence="8" type="ORF">PSFLO_06185</name>
</gene>
<dbReference type="CDD" id="cd17323">
    <property type="entry name" value="MFS_Tpo1_MDR_like"/>
    <property type="match status" value="1"/>
</dbReference>
<feature type="transmembrane region" description="Helical" evidence="6">
    <location>
        <begin position="347"/>
        <end position="373"/>
    </location>
</feature>
<evidence type="ECO:0000256" key="3">
    <source>
        <dbReference type="ARBA" id="ARBA00022989"/>
    </source>
</evidence>
<keyword evidence="2 6" id="KW-0812">Transmembrane</keyword>
<comment type="subcellular location">
    <subcellularLocation>
        <location evidence="1">Membrane</location>
        <topology evidence="1">Multi-pass membrane protein</topology>
    </subcellularLocation>
</comment>
<evidence type="ECO:0000256" key="4">
    <source>
        <dbReference type="ARBA" id="ARBA00023136"/>
    </source>
</evidence>
<feature type="transmembrane region" description="Helical" evidence="6">
    <location>
        <begin position="164"/>
        <end position="181"/>
    </location>
</feature>
<feature type="compositionally biased region" description="Basic and acidic residues" evidence="5">
    <location>
        <begin position="1"/>
        <end position="13"/>
    </location>
</feature>
<feature type="domain" description="Major facilitator superfamily (MFS) profile" evidence="7">
    <location>
        <begin position="121"/>
        <end position="553"/>
    </location>
</feature>
<evidence type="ECO:0000256" key="2">
    <source>
        <dbReference type="ARBA" id="ARBA00022692"/>
    </source>
</evidence>
<name>A0A5C3F8C3_9BASI</name>
<feature type="transmembrane region" description="Helical" evidence="6">
    <location>
        <begin position="277"/>
        <end position="297"/>
    </location>
</feature>
<dbReference type="SUPFAM" id="SSF103473">
    <property type="entry name" value="MFS general substrate transporter"/>
    <property type="match status" value="1"/>
</dbReference>
<feature type="transmembrane region" description="Helical" evidence="6">
    <location>
        <begin position="247"/>
        <end position="271"/>
    </location>
</feature>
<dbReference type="FunFam" id="1.20.1250.20:FF:000082">
    <property type="entry name" value="MFS multidrug transporter, putative"/>
    <property type="match status" value="1"/>
</dbReference>
<feature type="transmembrane region" description="Helical" evidence="6">
    <location>
        <begin position="433"/>
        <end position="453"/>
    </location>
</feature>
<proteinExistence type="predicted"/>
<organism evidence="8 9">
    <name type="scientific">Pseudozyma flocculosa</name>
    <dbReference type="NCBI Taxonomy" id="84751"/>
    <lineage>
        <taxon>Eukaryota</taxon>
        <taxon>Fungi</taxon>
        <taxon>Dikarya</taxon>
        <taxon>Basidiomycota</taxon>
        <taxon>Ustilaginomycotina</taxon>
        <taxon>Ustilaginomycetes</taxon>
        <taxon>Ustilaginales</taxon>
        <taxon>Ustilaginaceae</taxon>
        <taxon>Pseudozyma</taxon>
    </lineage>
</organism>
<feature type="region of interest" description="Disordered" evidence="5">
    <location>
        <begin position="581"/>
        <end position="618"/>
    </location>
</feature>
<feature type="region of interest" description="Disordered" evidence="5">
    <location>
        <begin position="1"/>
        <end position="69"/>
    </location>
</feature>
<evidence type="ECO:0000256" key="1">
    <source>
        <dbReference type="ARBA" id="ARBA00004141"/>
    </source>
</evidence>
<feature type="transmembrane region" description="Helical" evidence="6">
    <location>
        <begin position="124"/>
        <end position="144"/>
    </location>
</feature>
<keyword evidence="3 6" id="KW-1133">Transmembrane helix</keyword>
<dbReference type="OrthoDB" id="5376138at2759"/>
<feature type="transmembrane region" description="Helical" evidence="6">
    <location>
        <begin position="524"/>
        <end position="549"/>
    </location>
</feature>
<dbReference type="PANTHER" id="PTHR23502:SF36">
    <property type="entry name" value="MEMBRANE TRANSPORTER"/>
    <property type="match status" value="1"/>
</dbReference>
<feature type="transmembrane region" description="Helical" evidence="6">
    <location>
        <begin position="188"/>
        <end position="209"/>
    </location>
</feature>
<feature type="compositionally biased region" description="Polar residues" evidence="5">
    <location>
        <begin position="606"/>
        <end position="618"/>
    </location>
</feature>
<feature type="transmembrane region" description="Helical" evidence="6">
    <location>
        <begin position="459"/>
        <end position="480"/>
    </location>
</feature>
<evidence type="ECO:0000256" key="6">
    <source>
        <dbReference type="SAM" id="Phobius"/>
    </source>
</evidence>
<evidence type="ECO:0000313" key="8">
    <source>
        <dbReference type="EMBL" id="SPO40703.1"/>
    </source>
</evidence>
<protein>
    <submittedName>
        <fullName evidence="8">Related to mfs-multidrug-resistance transporter</fullName>
    </submittedName>
</protein>
<dbReference type="Gene3D" id="1.20.1250.20">
    <property type="entry name" value="MFS general substrate transporter like domains"/>
    <property type="match status" value="1"/>
</dbReference>
<accession>A0A5C3F8C3</accession>
<dbReference type="GO" id="GO:0022857">
    <property type="term" value="F:transmembrane transporter activity"/>
    <property type="evidence" value="ECO:0007669"/>
    <property type="project" value="InterPro"/>
</dbReference>